<evidence type="ECO:0000256" key="7">
    <source>
        <dbReference type="ARBA" id="ARBA00023235"/>
    </source>
</evidence>
<dbReference type="GO" id="GO:0009330">
    <property type="term" value="C:DNA topoisomerase type II (double strand cut, ATP-hydrolyzing) complex"/>
    <property type="evidence" value="ECO:0007669"/>
    <property type="project" value="TreeGrafter"/>
</dbReference>
<dbReference type="RefSeq" id="WP_014434524.1">
    <property type="nucleotide sequence ID" value="NC_017079.1"/>
</dbReference>
<dbReference type="InterPro" id="IPR035516">
    <property type="entry name" value="Gyrase/topoIV_suA_C"/>
</dbReference>
<dbReference type="NCBIfam" id="TIGR01063">
    <property type="entry name" value="gyrA"/>
    <property type="match status" value="1"/>
</dbReference>
<evidence type="ECO:0000256" key="2">
    <source>
        <dbReference type="ARBA" id="ARBA00008263"/>
    </source>
</evidence>
<dbReference type="GO" id="GO:0006261">
    <property type="term" value="P:DNA-templated DNA replication"/>
    <property type="evidence" value="ECO:0007669"/>
    <property type="project" value="UniProtKB-UniRule"/>
</dbReference>
<dbReference type="STRING" id="926550.CLDAP_32580"/>
<keyword evidence="7 9" id="KW-0413">Isomerase</keyword>
<reference evidence="13 14" key="1">
    <citation type="submission" date="2012-02" db="EMBL/GenBank/DDBJ databases">
        <title>Complete genome sequence of Caldilinea aerophila DSM 14535 (= NBRC 102666).</title>
        <authorList>
            <person name="Oguchi A."/>
            <person name="Hosoyama A."/>
            <person name="Sekine M."/>
            <person name="Fukai R."/>
            <person name="Kato Y."/>
            <person name="Nakamura S."/>
            <person name="Hanada S."/>
            <person name="Yamazaki S."/>
            <person name="Fujita N."/>
        </authorList>
    </citation>
    <scope>NUCLEOTIDE SEQUENCE [LARGE SCALE GENOMIC DNA]</scope>
    <source>
        <strain evidence="14">DSM 14535 / JCM 11387 / NBRC 104270 / STL-6-O1</strain>
    </source>
</reference>
<dbReference type="HOGENOM" id="CLU_002977_6_1_0"/>
<dbReference type="SUPFAM" id="SSF56719">
    <property type="entry name" value="Type II DNA topoisomerase"/>
    <property type="match status" value="1"/>
</dbReference>
<keyword evidence="5 9" id="KW-0799">Topoisomerase</keyword>
<dbReference type="InterPro" id="IPR006691">
    <property type="entry name" value="GyrA/parC_rep"/>
</dbReference>
<dbReference type="PANTHER" id="PTHR43493:SF5">
    <property type="entry name" value="DNA GYRASE SUBUNIT A, CHLOROPLASTIC_MITOCHONDRIAL"/>
    <property type="match status" value="1"/>
</dbReference>
<feature type="active site" description="O-(5'-phospho-DNA)-tyrosine intermediate" evidence="9 10">
    <location>
        <position position="169"/>
    </location>
</feature>
<dbReference type="Gene3D" id="2.120.10.90">
    <property type="entry name" value="DNA gyrase/topoisomerase IV, subunit A, C-terminal"/>
    <property type="match status" value="1"/>
</dbReference>
<dbReference type="InterPro" id="IPR013757">
    <property type="entry name" value="Topo_IIA_A_a_sf"/>
</dbReference>
<keyword evidence="14" id="KW-1185">Reference proteome</keyword>
<comment type="subunit">
    <text evidence="8">Heterotetramer composed of ParC and ParE.</text>
</comment>
<dbReference type="EC" id="5.6.2.2" evidence="9"/>
<organism evidence="13 14">
    <name type="scientific">Caldilinea aerophila (strain DSM 14535 / JCM 11387 / NBRC 104270 / STL-6-O1)</name>
    <dbReference type="NCBI Taxonomy" id="926550"/>
    <lineage>
        <taxon>Bacteria</taxon>
        <taxon>Bacillati</taxon>
        <taxon>Chloroflexota</taxon>
        <taxon>Caldilineae</taxon>
        <taxon>Caldilineales</taxon>
        <taxon>Caldilineaceae</taxon>
        <taxon>Caldilinea</taxon>
    </lineage>
</organism>
<name>I0I7R0_CALAS</name>
<dbReference type="CDD" id="cd00187">
    <property type="entry name" value="TOP4c"/>
    <property type="match status" value="1"/>
</dbReference>
<evidence type="ECO:0000256" key="11">
    <source>
        <dbReference type="SAM" id="MobiDB-lite"/>
    </source>
</evidence>
<dbReference type="PROSITE" id="PS52040">
    <property type="entry name" value="TOPO_IIA"/>
    <property type="match status" value="1"/>
</dbReference>
<dbReference type="FunFam" id="3.90.199.10:FF:000001">
    <property type="entry name" value="DNA gyrase subunit A"/>
    <property type="match status" value="1"/>
</dbReference>
<dbReference type="GO" id="GO:0006265">
    <property type="term" value="P:DNA topological change"/>
    <property type="evidence" value="ECO:0007669"/>
    <property type="project" value="UniProtKB-UniRule"/>
</dbReference>
<dbReference type="NCBIfam" id="NF004043">
    <property type="entry name" value="PRK05560.1"/>
    <property type="match status" value="1"/>
</dbReference>
<evidence type="ECO:0000256" key="4">
    <source>
        <dbReference type="ARBA" id="ARBA00022840"/>
    </source>
</evidence>
<feature type="compositionally biased region" description="Basic and acidic residues" evidence="11">
    <location>
        <begin position="1"/>
        <end position="12"/>
    </location>
</feature>
<evidence type="ECO:0000313" key="14">
    <source>
        <dbReference type="Proteomes" id="UP000007880"/>
    </source>
</evidence>
<feature type="region of interest" description="Disordered" evidence="11">
    <location>
        <begin position="864"/>
        <end position="916"/>
    </location>
</feature>
<dbReference type="PANTHER" id="PTHR43493">
    <property type="entry name" value="DNA GYRASE/TOPOISOMERASE SUBUNIT A"/>
    <property type="match status" value="1"/>
</dbReference>
<evidence type="ECO:0000313" key="13">
    <source>
        <dbReference type="EMBL" id="BAM01298.1"/>
    </source>
</evidence>
<gene>
    <name evidence="9 13" type="primary">gyrA</name>
    <name evidence="13" type="ordered locus">CLDAP_32580</name>
</gene>
<dbReference type="InterPro" id="IPR013760">
    <property type="entry name" value="Topo_IIA-like_dom_sf"/>
</dbReference>
<feature type="short sequence motif" description="GyrA-box" evidence="9">
    <location>
        <begin position="577"/>
        <end position="583"/>
    </location>
</feature>
<dbReference type="InterPro" id="IPR005743">
    <property type="entry name" value="GyrA"/>
</dbReference>
<evidence type="ECO:0000259" key="12">
    <source>
        <dbReference type="PROSITE" id="PS52040"/>
    </source>
</evidence>
<evidence type="ECO:0000256" key="10">
    <source>
        <dbReference type="PROSITE-ProRule" id="PRU01384"/>
    </source>
</evidence>
<dbReference type="PATRIC" id="fig|926550.5.peg.3523"/>
<evidence type="ECO:0000256" key="8">
    <source>
        <dbReference type="ARBA" id="ARBA00063644"/>
    </source>
</evidence>
<dbReference type="KEGG" id="cap:CLDAP_32580"/>
<dbReference type="GO" id="GO:0005524">
    <property type="term" value="F:ATP binding"/>
    <property type="evidence" value="ECO:0007669"/>
    <property type="project" value="UniProtKB-UniRule"/>
</dbReference>
<feature type="region of interest" description="Disordered" evidence="11">
    <location>
        <begin position="1"/>
        <end position="34"/>
    </location>
</feature>
<dbReference type="FunFam" id="3.30.1360.40:FF:000002">
    <property type="entry name" value="DNA gyrase subunit A"/>
    <property type="match status" value="1"/>
</dbReference>
<comment type="subcellular location">
    <subcellularLocation>
        <location evidence="9">Cytoplasm</location>
    </subcellularLocation>
</comment>
<protein>
    <recommendedName>
        <fullName evidence="9">DNA gyrase subunit A</fullName>
        <ecNumber evidence="9">5.6.2.2</ecNumber>
    </recommendedName>
</protein>
<comment type="similarity">
    <text evidence="2 9">Belongs to the type II topoisomerase GyrA/ParC subunit family.</text>
</comment>
<comment type="subunit">
    <text evidence="9">Heterotetramer, composed of two GyrA and two GyrB chains. In the heterotetramer, GyrA contains the active site tyrosine that forms a transient covalent intermediate with DNA, while GyrB binds cofactors and catalyzes ATP hydrolysis.</text>
</comment>
<feature type="domain" description="Topo IIA-type catalytic" evidence="12">
    <location>
        <begin position="81"/>
        <end position="550"/>
    </location>
</feature>
<dbReference type="FunFam" id="2.120.10.90:FF:000005">
    <property type="entry name" value="DNA topoisomerase 4 subunit A"/>
    <property type="match status" value="1"/>
</dbReference>
<evidence type="ECO:0000256" key="5">
    <source>
        <dbReference type="ARBA" id="ARBA00023029"/>
    </source>
</evidence>
<dbReference type="OrthoDB" id="9806486at2"/>
<comment type="catalytic activity">
    <reaction evidence="1 9 10">
        <text>ATP-dependent breakage, passage and rejoining of double-stranded DNA.</text>
        <dbReference type="EC" id="5.6.2.2"/>
    </reaction>
</comment>
<dbReference type="InterPro" id="IPR002205">
    <property type="entry name" value="Topo_IIA_dom_A"/>
</dbReference>
<dbReference type="HAMAP" id="MF_01897">
    <property type="entry name" value="GyrA"/>
    <property type="match status" value="1"/>
</dbReference>
<dbReference type="GO" id="GO:0005694">
    <property type="term" value="C:chromosome"/>
    <property type="evidence" value="ECO:0007669"/>
    <property type="project" value="InterPro"/>
</dbReference>
<comment type="function">
    <text evidence="9">A type II topoisomerase that negatively supercoils closed circular double-stranded (ds) DNA in an ATP-dependent manner to modulate DNA topology and maintain chromosomes in an underwound state. Negative supercoiling favors strand separation, and DNA replication, transcription, recombination and repair, all of which involve strand separation. Also able to catalyze the interconversion of other topological isomers of dsDNA rings, including catenanes and knotted rings. Type II topoisomerases break and join 2 DNA strands simultaneously in an ATP-dependent manner.</text>
</comment>
<dbReference type="SUPFAM" id="SSF101904">
    <property type="entry name" value="GyrA/ParC C-terminal domain-like"/>
    <property type="match status" value="1"/>
</dbReference>
<evidence type="ECO:0000256" key="3">
    <source>
        <dbReference type="ARBA" id="ARBA00022741"/>
    </source>
</evidence>
<sequence>MDDNVEFPRNDSPDSGARGGDRDEAPKAGIGAAGSAGVNGNGAATHGNGFHIGNVRNVLIEQEMRTAYLDYAMSVIVARALPDARDGLKPVHRRILYAMYDMGLGPTSPYKKSARIVGEVLGKYHPHGDSAVYDAMARMAQDFSLRYCLVDGQGNFGSVDGDSPAAMRYTEARLSRIAETMLQDIDMDTVDWTNNFDDSLQEPTVLPAMLPNLLVNGTSGIAVGMATNIPPHNLGEIADAIAYVIDNWERRNEIGLEELMQFVKGPDFPTGGIILGSEGIKQAFATGRGKILVRAKTSIEELRGGRFAIIVTEIPYQVNKSNLIERMAELVREDKLDMISDLRDESDRTGMRIVIELKRGAAPKKARNRLFKHTQLQTSFGVNMLALVNGEPVTLSLRRALIVYIEHRFDVLTRRTQFQLAKARERAHILEGLRIALEFLDEVIATIRQSESADAARTALIERFGLSQVQAQAILDMQLRRLAALERQKIEDEYQETLARIAYYEDLLAHPEKIRGLIREDILSLKERFGDPRRTLIVHDANGEFSEEDLIAQDNVLISYSAGAYIKRMSVESFRAQNRGGRGVKGMTTRSEDEVVDLLFARTLDHILFFTNKGRVYSSRVYELPEGNRTARGMHIANVLNLMPDETVTTMLVVPDFEMAEYITLLTRQGRIKRMDLNAFANIRSTGLIAMTLEEGDSLNWARLTKGGEDFIVVTRRGRALRFNEEDVRPMGRTAAGVMAIRLQGEDDEVVGFDVVKPHADLLVIHAQGYGKRTPLREYGVHGRYTQGVWATDYTRLEEIGPIVAARVVEPRDQITVMTANGIVLRTPVSGIRVAGRMTRGVRVVNLLDGDSVAAVAVMTHDDLNRGVDDGGETDADLALNGGDTLSAQDGPNGNDVTPSEEDLAAAGEARSPGIE</sequence>
<evidence type="ECO:0000256" key="9">
    <source>
        <dbReference type="HAMAP-Rule" id="MF_01897"/>
    </source>
</evidence>
<dbReference type="InterPro" id="IPR013758">
    <property type="entry name" value="Topo_IIA_A/C_ab"/>
</dbReference>
<dbReference type="eggNOG" id="COG0188">
    <property type="taxonomic scope" value="Bacteria"/>
</dbReference>
<feature type="compositionally biased region" description="Polar residues" evidence="11">
    <location>
        <begin position="884"/>
        <end position="898"/>
    </location>
</feature>
<dbReference type="EMBL" id="AP012337">
    <property type="protein sequence ID" value="BAM01298.1"/>
    <property type="molecule type" value="Genomic_DNA"/>
</dbReference>
<dbReference type="Proteomes" id="UP000007880">
    <property type="component" value="Chromosome"/>
</dbReference>
<dbReference type="GO" id="GO:0005737">
    <property type="term" value="C:cytoplasm"/>
    <property type="evidence" value="ECO:0007669"/>
    <property type="project" value="UniProtKB-SubCell"/>
</dbReference>
<dbReference type="Gene3D" id="3.30.1360.40">
    <property type="match status" value="1"/>
</dbReference>
<dbReference type="NCBIfam" id="NF004044">
    <property type="entry name" value="PRK05561.1"/>
    <property type="match status" value="1"/>
</dbReference>
<evidence type="ECO:0000256" key="1">
    <source>
        <dbReference type="ARBA" id="ARBA00000185"/>
    </source>
</evidence>
<dbReference type="Pfam" id="PF00521">
    <property type="entry name" value="DNA_topoisoIV"/>
    <property type="match status" value="1"/>
</dbReference>
<dbReference type="GO" id="GO:0034335">
    <property type="term" value="F:DNA negative supercoiling activity"/>
    <property type="evidence" value="ECO:0007669"/>
    <property type="project" value="UniProtKB-ARBA"/>
</dbReference>
<dbReference type="Gene3D" id="3.90.199.10">
    <property type="entry name" value="Topoisomerase II, domain 5"/>
    <property type="match status" value="1"/>
</dbReference>
<comment type="miscellaneous">
    <text evidence="9">Few gyrases are as efficient as E.coli at forming negative supercoils. Not all organisms have 2 type II topoisomerases; in organisms with a single type II topoisomerase this enzyme also has to decatenate newly replicated chromosomes.</text>
</comment>
<dbReference type="InterPro" id="IPR050220">
    <property type="entry name" value="Type_II_DNA_Topoisomerases"/>
</dbReference>
<dbReference type="FunFam" id="1.10.268.10:FF:000001">
    <property type="entry name" value="DNA gyrase subunit A"/>
    <property type="match status" value="1"/>
</dbReference>
<dbReference type="SMART" id="SM00434">
    <property type="entry name" value="TOP4c"/>
    <property type="match status" value="1"/>
</dbReference>
<keyword evidence="9" id="KW-0963">Cytoplasm</keyword>
<dbReference type="GO" id="GO:0003677">
    <property type="term" value="F:DNA binding"/>
    <property type="evidence" value="ECO:0007669"/>
    <property type="project" value="UniProtKB-UniRule"/>
</dbReference>
<dbReference type="Gene3D" id="1.10.268.10">
    <property type="entry name" value="Topoisomerase, domain 3"/>
    <property type="match status" value="1"/>
</dbReference>
<keyword evidence="4 9" id="KW-0067">ATP-binding</keyword>
<keyword evidence="6 9" id="KW-0238">DNA-binding</keyword>
<accession>I0I7R0</accession>
<dbReference type="Pfam" id="PF03989">
    <property type="entry name" value="DNA_gyraseA_C"/>
    <property type="match status" value="6"/>
</dbReference>
<proteinExistence type="inferred from homology"/>
<dbReference type="AlphaFoldDB" id="I0I7R0"/>
<keyword evidence="3 9" id="KW-0547">Nucleotide-binding</keyword>
<evidence type="ECO:0000256" key="6">
    <source>
        <dbReference type="ARBA" id="ARBA00023125"/>
    </source>
</evidence>